<evidence type="ECO:0000256" key="4">
    <source>
        <dbReference type="SAM" id="MobiDB-lite"/>
    </source>
</evidence>
<evidence type="ECO:0000313" key="6">
    <source>
        <dbReference type="EMBL" id="QCZ25083.1"/>
    </source>
</evidence>
<evidence type="ECO:0000256" key="2">
    <source>
        <dbReference type="ARBA" id="ARBA00008098"/>
    </source>
</evidence>
<evidence type="ECO:0000256" key="3">
    <source>
        <dbReference type="ARBA" id="ARBA00022525"/>
    </source>
</evidence>
<evidence type="ECO:0000256" key="5">
    <source>
        <dbReference type="SAM" id="SignalP"/>
    </source>
</evidence>
<evidence type="ECO:0000256" key="1">
    <source>
        <dbReference type="ARBA" id="ARBA00004613"/>
    </source>
</evidence>
<dbReference type="InterPro" id="IPR006170">
    <property type="entry name" value="PBP/GOBP"/>
</dbReference>
<dbReference type="GO" id="GO:0005549">
    <property type="term" value="F:odorant binding"/>
    <property type="evidence" value="ECO:0007669"/>
    <property type="project" value="InterPro"/>
</dbReference>
<organism evidence="6">
    <name type="scientific">Nezara viridula</name>
    <name type="common">Southern green stink bug</name>
    <name type="synonym">Cimex viridulus</name>
    <dbReference type="NCBI Taxonomy" id="85310"/>
    <lineage>
        <taxon>Eukaryota</taxon>
        <taxon>Metazoa</taxon>
        <taxon>Ecdysozoa</taxon>
        <taxon>Arthropoda</taxon>
        <taxon>Hexapoda</taxon>
        <taxon>Insecta</taxon>
        <taxon>Pterygota</taxon>
        <taxon>Neoptera</taxon>
        <taxon>Paraneoptera</taxon>
        <taxon>Hemiptera</taxon>
        <taxon>Heteroptera</taxon>
        <taxon>Panheteroptera</taxon>
        <taxon>Pentatomomorpha</taxon>
        <taxon>Pentatomoidea</taxon>
        <taxon>Pentatomidae</taxon>
        <taxon>Pentatominae</taxon>
        <taxon>Nezara</taxon>
    </lineage>
</organism>
<dbReference type="PANTHER" id="PTHR21066:SF9">
    <property type="entry name" value="ODORANT-BINDING PROTEIN 59A"/>
    <property type="match status" value="1"/>
</dbReference>
<comment type="subcellular location">
    <subcellularLocation>
        <location evidence="1">Secreted</location>
    </subcellularLocation>
</comment>
<feature type="region of interest" description="Disordered" evidence="4">
    <location>
        <begin position="45"/>
        <end position="143"/>
    </location>
</feature>
<accession>A0A4Y5RDB4</accession>
<gene>
    <name evidence="6" type="primary">OBP26</name>
</gene>
<dbReference type="PANTHER" id="PTHR21066">
    <property type="entry name" value="ODORANT-BINDING PROTEIN 59A-RELATED"/>
    <property type="match status" value="1"/>
</dbReference>
<keyword evidence="5" id="KW-0732">Signal</keyword>
<dbReference type="InterPro" id="IPR036728">
    <property type="entry name" value="PBP_GOBP_sf"/>
</dbReference>
<protein>
    <submittedName>
        <fullName evidence="6">Odorant binding protein 26</fullName>
    </submittedName>
</protein>
<dbReference type="CDD" id="cd23992">
    <property type="entry name" value="PBP_GOBP"/>
    <property type="match status" value="1"/>
</dbReference>
<comment type="similarity">
    <text evidence="2">Belongs to the PBP/GOBP family.</text>
</comment>
<feature type="signal peptide" evidence="5">
    <location>
        <begin position="1"/>
        <end position="18"/>
    </location>
</feature>
<dbReference type="GO" id="GO:0005576">
    <property type="term" value="C:extracellular region"/>
    <property type="evidence" value="ECO:0007669"/>
    <property type="project" value="UniProtKB-SubCell"/>
</dbReference>
<dbReference type="OrthoDB" id="8194482at2759"/>
<dbReference type="AlphaFoldDB" id="A0A4Y5RDB4"/>
<dbReference type="Gene3D" id="1.10.238.20">
    <property type="entry name" value="Pheromone/general odorant binding protein domain"/>
    <property type="match status" value="1"/>
</dbReference>
<feature type="chain" id="PRO_5021308407" evidence="5">
    <location>
        <begin position="19"/>
        <end position="334"/>
    </location>
</feature>
<feature type="compositionally biased region" description="Basic and acidic residues" evidence="4">
    <location>
        <begin position="78"/>
        <end position="88"/>
    </location>
</feature>
<dbReference type="InterPro" id="IPR052295">
    <property type="entry name" value="Odorant-binding_protein"/>
</dbReference>
<feature type="compositionally biased region" description="Acidic residues" evidence="4">
    <location>
        <begin position="89"/>
        <end position="98"/>
    </location>
</feature>
<feature type="compositionally biased region" description="Polar residues" evidence="4">
    <location>
        <begin position="110"/>
        <end position="142"/>
    </location>
</feature>
<dbReference type="EMBL" id="MK753171">
    <property type="protein sequence ID" value="QCZ25083.1"/>
    <property type="molecule type" value="mRNA"/>
</dbReference>
<feature type="compositionally biased region" description="Polar residues" evidence="4">
    <location>
        <begin position="60"/>
        <end position="75"/>
    </location>
</feature>
<feature type="compositionally biased region" description="Basic and acidic residues" evidence="4">
    <location>
        <begin position="258"/>
        <end position="305"/>
    </location>
</feature>
<feature type="compositionally biased region" description="Basic and acidic residues" evidence="4">
    <location>
        <begin position="45"/>
        <end position="59"/>
    </location>
</feature>
<proteinExistence type="evidence at transcript level"/>
<feature type="region of interest" description="Disordered" evidence="4">
    <location>
        <begin position="232"/>
        <end position="334"/>
    </location>
</feature>
<dbReference type="Pfam" id="PF01395">
    <property type="entry name" value="PBP_GOBP"/>
    <property type="match status" value="1"/>
</dbReference>
<feature type="compositionally biased region" description="Low complexity" evidence="4">
    <location>
        <begin position="235"/>
        <end position="249"/>
    </location>
</feature>
<sequence>MSYVVYLLLLSIFFSAQGLRCRMEQDEESQDEFEDIVRNCLREESSVSTYRKEDQDNRNKGFTRNQQQEKLNSSGGKRGKEDNYGKDGEEYDYNEYDNDNSNYRDKNTQRRPYSSTTQKYQGNNYQGSKQYGTRRNQTSRNIGSPLESIEPCIIHCIFKQKKMLNQNNKVDKTNTMHVLTQKIRNSELKEFVEDSINECFDKIDNEKSEGKCENSKKFALCLEEKGKNNCEDWDTNSNRTTDNSNTFSNMNYNDPDESQPKRGERGNNRHQYETNNSSKDKMGSCFTRNERDERDGSKMKHEGSNDKTNNNRRTSDPDNNEQKIKFSDYFQTRG</sequence>
<feature type="compositionally biased region" description="Basic and acidic residues" evidence="4">
    <location>
        <begin position="313"/>
        <end position="326"/>
    </location>
</feature>
<keyword evidence="3" id="KW-0964">Secreted</keyword>
<name>A0A4Y5RDB4_NEZVI</name>
<reference evidence="6" key="1">
    <citation type="submission" date="2019-04" db="EMBL/GenBank/DDBJ databases">
        <title>Candidate genes coding for odorant binding proteins and chemosensory proteins identified from dissected antennae and mouthparts of the southern green stink bug Nezara viridula.</title>
        <authorList>
            <person name="Wu Z."/>
            <person name="Cui Y."/>
            <person name="Qu M."/>
            <person name="Lin J.-H."/>
        </authorList>
    </citation>
    <scope>NUCLEOTIDE SEQUENCE</scope>
</reference>
<dbReference type="SUPFAM" id="SSF47565">
    <property type="entry name" value="Insect pheromone/odorant-binding proteins"/>
    <property type="match status" value="1"/>
</dbReference>